<dbReference type="Pfam" id="PF19557">
    <property type="entry name" value="DUF6079_1st"/>
    <property type="match status" value="1"/>
</dbReference>
<protein>
    <recommendedName>
        <fullName evidence="1">DUF6079 domain-containing protein</fullName>
    </recommendedName>
</protein>
<name>A0A975B598_9BACT</name>
<feature type="domain" description="DUF6079" evidence="1">
    <location>
        <begin position="52"/>
        <end position="184"/>
    </location>
</feature>
<accession>A0A975B598</accession>
<dbReference type="EMBL" id="CP061799">
    <property type="protein sequence ID" value="QTA79045.1"/>
    <property type="molecule type" value="Genomic_DNA"/>
</dbReference>
<proteinExistence type="predicted"/>
<evidence type="ECO:0000259" key="1">
    <source>
        <dbReference type="Pfam" id="PF19557"/>
    </source>
</evidence>
<reference evidence="2" key="1">
    <citation type="journal article" date="2021" name="Microb. Physiol.">
        <title>Proteogenomic Insights into the Physiology of Marine, Sulfate-Reducing, Filamentous Desulfonema limicola and Desulfonema magnum.</title>
        <authorList>
            <person name="Schnaars V."/>
            <person name="Wohlbrand L."/>
            <person name="Scheve S."/>
            <person name="Hinrichs C."/>
            <person name="Reinhardt R."/>
            <person name="Rabus R."/>
        </authorList>
    </citation>
    <scope>NUCLEOTIDE SEQUENCE</scope>
    <source>
        <strain evidence="2">5ac10</strain>
    </source>
</reference>
<keyword evidence="3" id="KW-1185">Reference proteome</keyword>
<evidence type="ECO:0000313" key="3">
    <source>
        <dbReference type="Proteomes" id="UP000663720"/>
    </source>
</evidence>
<dbReference type="AlphaFoldDB" id="A0A975B598"/>
<evidence type="ECO:0000313" key="2">
    <source>
        <dbReference type="EMBL" id="QTA79045.1"/>
    </source>
</evidence>
<dbReference type="RefSeq" id="WP_207690839.1">
    <property type="nucleotide sequence ID" value="NZ_CP061799.1"/>
</dbReference>
<dbReference type="KEGG" id="dli:dnl_12940"/>
<gene>
    <name evidence="2" type="ORF">dnl_12940</name>
</gene>
<dbReference type="InterPro" id="IPR045725">
    <property type="entry name" value="DUF6079_N"/>
</dbReference>
<organism evidence="2 3">
    <name type="scientific">Desulfonema limicola</name>
    <dbReference type="NCBI Taxonomy" id="45656"/>
    <lineage>
        <taxon>Bacteria</taxon>
        <taxon>Pseudomonadati</taxon>
        <taxon>Thermodesulfobacteriota</taxon>
        <taxon>Desulfobacteria</taxon>
        <taxon>Desulfobacterales</taxon>
        <taxon>Desulfococcaceae</taxon>
        <taxon>Desulfonema</taxon>
    </lineage>
</organism>
<dbReference type="Proteomes" id="UP000663720">
    <property type="component" value="Chromosome"/>
</dbReference>
<sequence length="621" mass="71507">MELKKFIKISPGFKSAVNLEKELENLQKVSGYIPGEVSREVILDFAKKLHPTASNRRSRLIMGTYGTGKSHLALVIANLFRMPADTPEIQSVLEKLDYDTRELLVNNRKAVNKKFLIVRLYGDEGRISDAFMMGLRRSLEEAGLEHLLPDSAFDAAIDRIEEVKESFPENYAILKEAIEKKGLTLNELTARLKNYERNAFDIFCTIHPSFSGGSRFVYSTMLEPATFYNSVIKELADNHDYEGIAVFWDEFGHKMEEVVKDPSGKEGIDLQEFAESCNYSEEYQLHLYLFCHRSLKEYQDISKSGAGIHDSLQQREDDLRKIEGRFKPFILKNTSAETFRLISSVIITDENSVQWKHLTDDFSPYFDSLSEQTSKLNYFIGYPREKLKSDIVLGTYPLHPMTVFCLPELSEKVAQNNRTLFTCLCEDDMGSLYRYINKTVCDPQAFSPPMFTVDMLWEYFSEDVKQQERTSSVYRDYRLLSARLNADDDFGQRLLKSVCVFQIVKPTRFKITSDILEYSLNISPERLEEFHDRLQKLSDHRDENRILTSLTDGSYRPAIIGMTESLYGKISKLVANASAPDSPLQKPIAFLNSIWKDFSVAKNLEVTRYWDEFGPKQARLD</sequence>